<dbReference type="SMART" id="SM00901">
    <property type="entry name" value="FRG"/>
    <property type="match status" value="1"/>
</dbReference>
<keyword evidence="3" id="KW-1185">Reference proteome</keyword>
<dbReference type="Proteomes" id="UP000199546">
    <property type="component" value="Unassembled WGS sequence"/>
</dbReference>
<dbReference type="STRING" id="1296565.SAMN05660657_00136"/>
<evidence type="ECO:0000313" key="3">
    <source>
        <dbReference type="Proteomes" id="UP000199546"/>
    </source>
</evidence>
<dbReference type="EMBL" id="FPBA01000001">
    <property type="protein sequence ID" value="SFT33447.1"/>
    <property type="molecule type" value="Genomic_DNA"/>
</dbReference>
<reference evidence="3" key="1">
    <citation type="submission" date="2016-10" db="EMBL/GenBank/DDBJ databases">
        <authorList>
            <person name="Varghese N."/>
            <person name="Submissions S."/>
        </authorList>
    </citation>
    <scope>NUCLEOTIDE SEQUENCE [LARGE SCALE GENOMIC DNA]</scope>
    <source>
        <strain evidence="3">DSM 46136</strain>
    </source>
</reference>
<accession>A0A1I6X5E6</accession>
<dbReference type="Pfam" id="PF08867">
    <property type="entry name" value="FRG"/>
    <property type="match status" value="1"/>
</dbReference>
<organism evidence="2 3">
    <name type="scientific">Geodermatophilus amargosae</name>
    <dbReference type="NCBI Taxonomy" id="1296565"/>
    <lineage>
        <taxon>Bacteria</taxon>
        <taxon>Bacillati</taxon>
        <taxon>Actinomycetota</taxon>
        <taxon>Actinomycetes</taxon>
        <taxon>Geodermatophilales</taxon>
        <taxon>Geodermatophilaceae</taxon>
        <taxon>Geodermatophilus</taxon>
    </lineage>
</organism>
<evidence type="ECO:0000313" key="2">
    <source>
        <dbReference type="EMBL" id="SFT33447.1"/>
    </source>
</evidence>
<dbReference type="AlphaFoldDB" id="A0A1I6X5E6"/>
<dbReference type="InterPro" id="IPR014966">
    <property type="entry name" value="FRG-dom"/>
</dbReference>
<evidence type="ECO:0000259" key="1">
    <source>
        <dbReference type="SMART" id="SM00901"/>
    </source>
</evidence>
<gene>
    <name evidence="2" type="ORF">SAMN05660657_00136</name>
</gene>
<name>A0A1I6X5E6_9ACTN</name>
<proteinExistence type="predicted"/>
<sequence>MGIEHVPYGSWQEFKASVIQDLFEDDIFRPGRFVFRGMGSDNWPLVTSFDRQFDKLPALQRVQLWERMVHSFSDLARRAGVDGSTLQDEPRLLALGQHYGLPTRLLDWTESPYVASFFAFRRALTELVAEPGRVAVWALDTSAPIWSRAYGVELYKPEDAGQNERLRRQGGTFTHSRTTHTTLEDYVDTMQPAQPVLWKFTVAVHEAAAALADLDAMGINAQALFPDLTGVTEAAALHVLVELFRDRVRPR</sequence>
<dbReference type="OrthoDB" id="9816036at2"/>
<protein>
    <submittedName>
        <fullName evidence="2">FRG domain-containing protein</fullName>
    </submittedName>
</protein>
<dbReference type="RefSeq" id="WP_093577533.1">
    <property type="nucleotide sequence ID" value="NZ_FPBA01000001.1"/>
</dbReference>
<feature type="domain" description="FRG" evidence="1">
    <location>
        <begin position="29"/>
        <end position="137"/>
    </location>
</feature>